<sequence length="215" mass="23286">MTREKRTRLDPAARRAQLIALGVEMLATRTLDALSVEDIAKQAGISRGLLFHYFASKQEFHTAVAQAAAQDLLARTEPDTGLPPVEALREALGAFIGYVAENPDSYKSLVRGAASGDAEMRAIFDQTRASMAGRVIEVVRRLGFELSPRAQLAVHGWVAYCEECTIRWIDSRTVSRDELQEMLTKSLPALVLAATDEQVGSLVSILTADAAIGSG</sequence>
<keyword evidence="7" id="KW-1185">Reference proteome</keyword>
<reference evidence="6" key="1">
    <citation type="submission" date="2022-05" db="EMBL/GenBank/DDBJ databases">
        <title>Jatrophihabitans sp. SB3-54 whole genome sequence.</title>
        <authorList>
            <person name="Suh M.K."/>
            <person name="Eom M.K."/>
            <person name="Kim J.S."/>
            <person name="Kim H.S."/>
            <person name="Do H.E."/>
            <person name="Shin Y.K."/>
            <person name="Lee J.-S."/>
        </authorList>
    </citation>
    <scope>NUCLEOTIDE SEQUENCE</scope>
    <source>
        <strain evidence="6">SB3-54</strain>
    </source>
</reference>
<proteinExistence type="predicted"/>
<dbReference type="Gene3D" id="1.10.357.10">
    <property type="entry name" value="Tetracycline Repressor, domain 2"/>
    <property type="match status" value="1"/>
</dbReference>
<dbReference type="EMBL" id="CP097463">
    <property type="protein sequence ID" value="WAX55225.1"/>
    <property type="molecule type" value="Genomic_DNA"/>
</dbReference>
<dbReference type="Proteomes" id="UP001164693">
    <property type="component" value="Chromosome"/>
</dbReference>
<dbReference type="PROSITE" id="PS50977">
    <property type="entry name" value="HTH_TETR_2"/>
    <property type="match status" value="1"/>
</dbReference>
<feature type="DNA-binding region" description="H-T-H motif" evidence="4">
    <location>
        <begin position="35"/>
        <end position="54"/>
    </location>
</feature>
<evidence type="ECO:0000256" key="2">
    <source>
        <dbReference type="ARBA" id="ARBA00023125"/>
    </source>
</evidence>
<dbReference type="PANTHER" id="PTHR30055:SF174">
    <property type="entry name" value="TRANSCRIPTIONAL REGULATORY PROTEIN (PROBABLY TETR-FAMILY)-RELATED"/>
    <property type="match status" value="1"/>
</dbReference>
<evidence type="ECO:0000256" key="1">
    <source>
        <dbReference type="ARBA" id="ARBA00023015"/>
    </source>
</evidence>
<gene>
    <name evidence="6" type="ORF">M6B22_11725</name>
</gene>
<evidence type="ECO:0000256" key="4">
    <source>
        <dbReference type="PROSITE-ProRule" id="PRU00335"/>
    </source>
</evidence>
<dbReference type="RefSeq" id="WP_269441728.1">
    <property type="nucleotide sequence ID" value="NZ_CP097463.1"/>
</dbReference>
<dbReference type="Pfam" id="PF00440">
    <property type="entry name" value="TetR_N"/>
    <property type="match status" value="1"/>
</dbReference>
<keyword evidence="1" id="KW-0805">Transcription regulation</keyword>
<name>A0ABY7JRP1_9ACTN</name>
<dbReference type="Pfam" id="PF21943">
    <property type="entry name" value="TetR_C_46"/>
    <property type="match status" value="1"/>
</dbReference>
<keyword evidence="2 4" id="KW-0238">DNA-binding</keyword>
<evidence type="ECO:0000313" key="6">
    <source>
        <dbReference type="EMBL" id="WAX55225.1"/>
    </source>
</evidence>
<dbReference type="InterPro" id="IPR001647">
    <property type="entry name" value="HTH_TetR"/>
</dbReference>
<evidence type="ECO:0000256" key="3">
    <source>
        <dbReference type="ARBA" id="ARBA00023163"/>
    </source>
</evidence>
<dbReference type="InterPro" id="IPR036271">
    <property type="entry name" value="Tet_transcr_reg_TetR-rel_C_sf"/>
</dbReference>
<keyword evidence="3" id="KW-0804">Transcription</keyword>
<dbReference type="PANTHER" id="PTHR30055">
    <property type="entry name" value="HTH-TYPE TRANSCRIPTIONAL REGULATOR RUTR"/>
    <property type="match status" value="1"/>
</dbReference>
<accession>A0ABY7JRP1</accession>
<dbReference type="InterPro" id="IPR050109">
    <property type="entry name" value="HTH-type_TetR-like_transc_reg"/>
</dbReference>
<organism evidence="6 7">
    <name type="scientific">Jatrophihabitans cynanchi</name>
    <dbReference type="NCBI Taxonomy" id="2944128"/>
    <lineage>
        <taxon>Bacteria</taxon>
        <taxon>Bacillati</taxon>
        <taxon>Actinomycetota</taxon>
        <taxon>Actinomycetes</taxon>
        <taxon>Jatrophihabitantales</taxon>
        <taxon>Jatrophihabitantaceae</taxon>
        <taxon>Jatrophihabitans</taxon>
    </lineage>
</organism>
<protein>
    <submittedName>
        <fullName evidence="6">TetR/AcrR family transcriptional regulator</fullName>
    </submittedName>
</protein>
<dbReference type="SUPFAM" id="SSF48498">
    <property type="entry name" value="Tetracyclin repressor-like, C-terminal domain"/>
    <property type="match status" value="1"/>
</dbReference>
<evidence type="ECO:0000259" key="5">
    <source>
        <dbReference type="PROSITE" id="PS50977"/>
    </source>
</evidence>
<dbReference type="InterPro" id="IPR054129">
    <property type="entry name" value="DesT_TetR_C"/>
</dbReference>
<evidence type="ECO:0000313" key="7">
    <source>
        <dbReference type="Proteomes" id="UP001164693"/>
    </source>
</evidence>
<feature type="domain" description="HTH tetR-type" evidence="5">
    <location>
        <begin position="12"/>
        <end position="72"/>
    </location>
</feature>
<dbReference type="InterPro" id="IPR009057">
    <property type="entry name" value="Homeodomain-like_sf"/>
</dbReference>
<dbReference type="SUPFAM" id="SSF46689">
    <property type="entry name" value="Homeodomain-like"/>
    <property type="match status" value="1"/>
</dbReference>